<dbReference type="STRING" id="80876.SAMN05421779_11154"/>
<dbReference type="RefSeq" id="WP_076402058.1">
    <property type="nucleotide sequence ID" value="NZ_FTOA01000011.1"/>
</dbReference>
<evidence type="ECO:0000313" key="3">
    <source>
        <dbReference type="Proteomes" id="UP000185678"/>
    </source>
</evidence>
<protein>
    <submittedName>
        <fullName evidence="2">Uncharacterized protein</fullName>
    </submittedName>
</protein>
<name>A0A1N7Q803_9PROT</name>
<proteinExistence type="predicted"/>
<dbReference type="EMBL" id="FTOA01000011">
    <property type="protein sequence ID" value="SIT18727.1"/>
    <property type="molecule type" value="Genomic_DNA"/>
</dbReference>
<dbReference type="Proteomes" id="UP000185678">
    <property type="component" value="Unassembled WGS sequence"/>
</dbReference>
<reference evidence="2 3" key="1">
    <citation type="submission" date="2017-01" db="EMBL/GenBank/DDBJ databases">
        <authorList>
            <person name="Mah S.A."/>
            <person name="Swanson W.J."/>
            <person name="Moy G.W."/>
            <person name="Vacquier V.D."/>
        </authorList>
    </citation>
    <scope>NUCLEOTIDE SEQUENCE [LARGE SCALE GENOMIC DNA]</scope>
    <source>
        <strain evidence="2 3">DSM 11589</strain>
    </source>
</reference>
<gene>
    <name evidence="2" type="ORF">SAMN05421779_11154</name>
</gene>
<organism evidence="2 3">
    <name type="scientific">Insolitispirillum peregrinum</name>
    <dbReference type="NCBI Taxonomy" id="80876"/>
    <lineage>
        <taxon>Bacteria</taxon>
        <taxon>Pseudomonadati</taxon>
        <taxon>Pseudomonadota</taxon>
        <taxon>Alphaproteobacteria</taxon>
        <taxon>Rhodospirillales</taxon>
        <taxon>Novispirillaceae</taxon>
        <taxon>Insolitispirillum</taxon>
    </lineage>
</organism>
<dbReference type="AlphaFoldDB" id="A0A1N7Q803"/>
<feature type="signal peptide" evidence="1">
    <location>
        <begin position="1"/>
        <end position="29"/>
    </location>
</feature>
<keyword evidence="1" id="KW-0732">Signal</keyword>
<keyword evidence="3" id="KW-1185">Reference proteome</keyword>
<evidence type="ECO:0000313" key="2">
    <source>
        <dbReference type="EMBL" id="SIT18727.1"/>
    </source>
</evidence>
<feature type="chain" id="PRO_5009943936" evidence="1">
    <location>
        <begin position="30"/>
        <end position="117"/>
    </location>
</feature>
<accession>A0A1N7Q803</accession>
<sequence>MRARSILSLGSATAAALSLFVLSTSPAHALDGSLATSFIKLMMTSCIKNMKANQGKDPIPDAKINGYCSCLATSTAKELDDSEVQSYISSGGKATVHMQSMNARINRDCTKRYLQKQ</sequence>
<evidence type="ECO:0000256" key="1">
    <source>
        <dbReference type="SAM" id="SignalP"/>
    </source>
</evidence>